<sequence>MALLIGISFRCGETGHALKVCPAPAKCFSCGQPMRSLFPSISPSYARHIPPLCSLPLPPTFFLPPSEFSLTDALALFLLSSISMPCSPVSPTSRRSLLLYYFRDPLSSSSSPSVLLRILPLQSLSHPNRPEGHTMKQCPTNAKAERAIPQPVSLAAAAAAAA</sequence>
<dbReference type="AlphaFoldDB" id="A0AAD7D0F7"/>
<gene>
    <name evidence="1" type="ORF">B0H17DRAFT_255212</name>
</gene>
<evidence type="ECO:0008006" key="3">
    <source>
        <dbReference type="Google" id="ProtNLM"/>
    </source>
</evidence>
<evidence type="ECO:0000313" key="1">
    <source>
        <dbReference type="EMBL" id="KAJ7667298.1"/>
    </source>
</evidence>
<name>A0AAD7D0F7_MYCRO</name>
<proteinExistence type="predicted"/>
<keyword evidence="2" id="KW-1185">Reference proteome</keyword>
<reference evidence="1" key="1">
    <citation type="submission" date="2023-03" db="EMBL/GenBank/DDBJ databases">
        <title>Massive genome expansion in bonnet fungi (Mycena s.s.) driven by repeated elements and novel gene families across ecological guilds.</title>
        <authorList>
            <consortium name="Lawrence Berkeley National Laboratory"/>
            <person name="Harder C.B."/>
            <person name="Miyauchi S."/>
            <person name="Viragh M."/>
            <person name="Kuo A."/>
            <person name="Thoen E."/>
            <person name="Andreopoulos B."/>
            <person name="Lu D."/>
            <person name="Skrede I."/>
            <person name="Drula E."/>
            <person name="Henrissat B."/>
            <person name="Morin E."/>
            <person name="Kohler A."/>
            <person name="Barry K."/>
            <person name="LaButti K."/>
            <person name="Morin E."/>
            <person name="Salamov A."/>
            <person name="Lipzen A."/>
            <person name="Mereny Z."/>
            <person name="Hegedus B."/>
            <person name="Baldrian P."/>
            <person name="Stursova M."/>
            <person name="Weitz H."/>
            <person name="Taylor A."/>
            <person name="Grigoriev I.V."/>
            <person name="Nagy L.G."/>
            <person name="Martin F."/>
            <person name="Kauserud H."/>
        </authorList>
    </citation>
    <scope>NUCLEOTIDE SEQUENCE</scope>
    <source>
        <strain evidence="1">CBHHK067</strain>
    </source>
</reference>
<organism evidence="1 2">
    <name type="scientific">Mycena rosella</name>
    <name type="common">Pink bonnet</name>
    <name type="synonym">Agaricus rosellus</name>
    <dbReference type="NCBI Taxonomy" id="1033263"/>
    <lineage>
        <taxon>Eukaryota</taxon>
        <taxon>Fungi</taxon>
        <taxon>Dikarya</taxon>
        <taxon>Basidiomycota</taxon>
        <taxon>Agaricomycotina</taxon>
        <taxon>Agaricomycetes</taxon>
        <taxon>Agaricomycetidae</taxon>
        <taxon>Agaricales</taxon>
        <taxon>Marasmiineae</taxon>
        <taxon>Mycenaceae</taxon>
        <taxon>Mycena</taxon>
    </lineage>
</organism>
<dbReference type="EMBL" id="JARKIE010000202">
    <property type="protein sequence ID" value="KAJ7667298.1"/>
    <property type="molecule type" value="Genomic_DNA"/>
</dbReference>
<dbReference type="Gene3D" id="4.10.60.10">
    <property type="entry name" value="Zinc finger, CCHC-type"/>
    <property type="match status" value="1"/>
</dbReference>
<protein>
    <recommendedName>
        <fullName evidence="3">CCHC-type domain-containing protein</fullName>
    </recommendedName>
</protein>
<dbReference type="Proteomes" id="UP001221757">
    <property type="component" value="Unassembled WGS sequence"/>
</dbReference>
<evidence type="ECO:0000313" key="2">
    <source>
        <dbReference type="Proteomes" id="UP001221757"/>
    </source>
</evidence>
<accession>A0AAD7D0F7</accession>
<comment type="caution">
    <text evidence="1">The sequence shown here is derived from an EMBL/GenBank/DDBJ whole genome shotgun (WGS) entry which is preliminary data.</text>
</comment>